<sequence>MGLLWADISGFATAITAFTHAELHTSPNISVSTRSSISAMWAILFAQTTKAFSELFNAYAPLVLSAVALLAYLSFEKRTILRHTISSQMDSNVGSQGVGEAERHEMKTIVPLSATTIPHEPHRNSSNLINAGLTAATVPLRAGNRPAEISGLFIHSTNGLSRC</sequence>
<dbReference type="AlphaFoldDB" id="A0A8E2F6T6"/>
<dbReference type="EMBL" id="KV749022">
    <property type="protein sequence ID" value="OCL11620.1"/>
    <property type="molecule type" value="Genomic_DNA"/>
</dbReference>
<keyword evidence="1" id="KW-0812">Transmembrane</keyword>
<dbReference type="Proteomes" id="UP000250140">
    <property type="component" value="Unassembled WGS sequence"/>
</dbReference>
<evidence type="ECO:0000256" key="1">
    <source>
        <dbReference type="SAM" id="Phobius"/>
    </source>
</evidence>
<keyword evidence="1" id="KW-0472">Membrane</keyword>
<protein>
    <submittedName>
        <fullName evidence="2">Uncharacterized protein</fullName>
    </submittedName>
</protein>
<gene>
    <name evidence="2" type="ORF">AOQ84DRAFT_422951</name>
</gene>
<organism evidence="2 3">
    <name type="scientific">Glonium stellatum</name>
    <dbReference type="NCBI Taxonomy" id="574774"/>
    <lineage>
        <taxon>Eukaryota</taxon>
        <taxon>Fungi</taxon>
        <taxon>Dikarya</taxon>
        <taxon>Ascomycota</taxon>
        <taxon>Pezizomycotina</taxon>
        <taxon>Dothideomycetes</taxon>
        <taxon>Pleosporomycetidae</taxon>
        <taxon>Gloniales</taxon>
        <taxon>Gloniaceae</taxon>
        <taxon>Glonium</taxon>
    </lineage>
</organism>
<keyword evidence="3" id="KW-1185">Reference proteome</keyword>
<accession>A0A8E2F6T6</accession>
<reference evidence="2 3" key="1">
    <citation type="journal article" date="2016" name="Nat. Commun.">
        <title>Ectomycorrhizal ecology is imprinted in the genome of the dominant symbiotic fungus Cenococcum geophilum.</title>
        <authorList>
            <consortium name="DOE Joint Genome Institute"/>
            <person name="Peter M."/>
            <person name="Kohler A."/>
            <person name="Ohm R.A."/>
            <person name="Kuo A."/>
            <person name="Krutzmann J."/>
            <person name="Morin E."/>
            <person name="Arend M."/>
            <person name="Barry K.W."/>
            <person name="Binder M."/>
            <person name="Choi C."/>
            <person name="Clum A."/>
            <person name="Copeland A."/>
            <person name="Grisel N."/>
            <person name="Haridas S."/>
            <person name="Kipfer T."/>
            <person name="LaButti K."/>
            <person name="Lindquist E."/>
            <person name="Lipzen A."/>
            <person name="Maire R."/>
            <person name="Meier B."/>
            <person name="Mihaltcheva S."/>
            <person name="Molinier V."/>
            <person name="Murat C."/>
            <person name="Poggeler S."/>
            <person name="Quandt C.A."/>
            <person name="Sperisen C."/>
            <person name="Tritt A."/>
            <person name="Tisserant E."/>
            <person name="Crous P.W."/>
            <person name="Henrissat B."/>
            <person name="Nehls U."/>
            <person name="Egli S."/>
            <person name="Spatafora J.W."/>
            <person name="Grigoriev I.V."/>
            <person name="Martin F.M."/>
        </authorList>
    </citation>
    <scope>NUCLEOTIDE SEQUENCE [LARGE SCALE GENOMIC DNA]</scope>
    <source>
        <strain evidence="2 3">CBS 207.34</strain>
    </source>
</reference>
<feature type="transmembrane region" description="Helical" evidence="1">
    <location>
        <begin position="58"/>
        <end position="75"/>
    </location>
</feature>
<keyword evidence="1" id="KW-1133">Transmembrane helix</keyword>
<evidence type="ECO:0000313" key="2">
    <source>
        <dbReference type="EMBL" id="OCL11620.1"/>
    </source>
</evidence>
<evidence type="ECO:0000313" key="3">
    <source>
        <dbReference type="Proteomes" id="UP000250140"/>
    </source>
</evidence>
<proteinExistence type="predicted"/>
<name>A0A8E2F6T6_9PEZI</name>